<dbReference type="PANTHER" id="PTHR46601">
    <property type="entry name" value="ULP_PROTEASE DOMAIN-CONTAINING PROTEIN"/>
    <property type="match status" value="1"/>
</dbReference>
<dbReference type="OrthoDB" id="5983328at2759"/>
<accession>A0A6J8DGM9</accession>
<organism evidence="1 2">
    <name type="scientific">Mytilus coruscus</name>
    <name type="common">Sea mussel</name>
    <dbReference type="NCBI Taxonomy" id="42192"/>
    <lineage>
        <taxon>Eukaryota</taxon>
        <taxon>Metazoa</taxon>
        <taxon>Spiralia</taxon>
        <taxon>Lophotrochozoa</taxon>
        <taxon>Mollusca</taxon>
        <taxon>Bivalvia</taxon>
        <taxon>Autobranchia</taxon>
        <taxon>Pteriomorphia</taxon>
        <taxon>Mytilida</taxon>
        <taxon>Mytiloidea</taxon>
        <taxon>Mytilidae</taxon>
        <taxon>Mytilinae</taxon>
        <taxon>Mytilus</taxon>
    </lineage>
</organism>
<keyword evidence="2" id="KW-1185">Reference proteome</keyword>
<dbReference type="AlphaFoldDB" id="A0A6J8DGM9"/>
<dbReference type="Proteomes" id="UP000507470">
    <property type="component" value="Unassembled WGS sequence"/>
</dbReference>
<evidence type="ECO:0000313" key="2">
    <source>
        <dbReference type="Proteomes" id="UP000507470"/>
    </source>
</evidence>
<dbReference type="PANTHER" id="PTHR46601:SF1">
    <property type="entry name" value="ADF-H DOMAIN-CONTAINING PROTEIN"/>
    <property type="match status" value="1"/>
</dbReference>
<evidence type="ECO:0000313" key="1">
    <source>
        <dbReference type="EMBL" id="CAC5406522.1"/>
    </source>
</evidence>
<sequence length="359" mass="41550">MATYLDNKHSPTVQSLEKLKFVVTPEEKTDIQLGNAVLNDLKEIVDLAKFSRSDSARTALSVIVASTSDFEQNLYPVYEHLTDIAVATLCDKDQVNNSYSKACLDRECSKCGLSLLKFTDEELNVSKDAPNVSWERYEYITVNSKKKLTLVRKCTKPGDMFNYFRELLDKFAGHQFRAQWQNAQLKCLKENLLPNHCIIIHDYSETYGCKEKFKLQQTYFQRTEVSIHVFVIYRHAILEDIPCIITEHIFVISPDEKHDQFFTRKVQTLVKEYLESIRYDVKVIYEFADGCPIQYKSRNCFGMLTDICSKHGYELFIRNYFETSNAKGHEDAAGGHFKESSRHGCFSGERNNTICGRFF</sequence>
<gene>
    <name evidence="1" type="ORF">MCOR_40092</name>
</gene>
<name>A0A6J8DGM9_MYTCO</name>
<reference evidence="1 2" key="1">
    <citation type="submission" date="2020-06" db="EMBL/GenBank/DDBJ databases">
        <authorList>
            <person name="Li R."/>
            <person name="Bekaert M."/>
        </authorList>
    </citation>
    <scope>NUCLEOTIDE SEQUENCE [LARGE SCALE GENOMIC DNA]</scope>
    <source>
        <strain evidence="2">wild</strain>
    </source>
</reference>
<protein>
    <submittedName>
        <fullName evidence="1">Uncharacterized protein</fullName>
    </submittedName>
</protein>
<dbReference type="EMBL" id="CACVKT020007251">
    <property type="protein sequence ID" value="CAC5406522.1"/>
    <property type="molecule type" value="Genomic_DNA"/>
</dbReference>
<proteinExistence type="predicted"/>